<dbReference type="InterPro" id="IPR001126">
    <property type="entry name" value="UmuC"/>
</dbReference>
<dbReference type="OrthoDB" id="9808813at2"/>
<comment type="similarity">
    <text evidence="1">Belongs to the DNA polymerase type-Y family.</text>
</comment>
<dbReference type="Gene3D" id="1.10.150.20">
    <property type="entry name" value="5' to 3' exonuclease, C-terminal subdomain"/>
    <property type="match status" value="1"/>
</dbReference>
<dbReference type="eggNOG" id="COG0389">
    <property type="taxonomic scope" value="Bacteria"/>
</dbReference>
<keyword evidence="7" id="KW-0548">Nucleotidyltransferase</keyword>
<dbReference type="Gene3D" id="3.40.1170.60">
    <property type="match status" value="1"/>
</dbReference>
<evidence type="ECO:0000259" key="6">
    <source>
        <dbReference type="PROSITE" id="PS50173"/>
    </source>
</evidence>
<feature type="domain" description="UmuC" evidence="6">
    <location>
        <begin position="2"/>
        <end position="188"/>
    </location>
</feature>
<dbReference type="InterPro" id="IPR025188">
    <property type="entry name" value="DUF4113"/>
</dbReference>
<dbReference type="PANTHER" id="PTHR11076">
    <property type="entry name" value="DNA REPAIR POLYMERASE UMUC / TRANSFERASE FAMILY MEMBER"/>
    <property type="match status" value="1"/>
</dbReference>
<name>A0A0A3YTP7_9GAMM</name>
<keyword evidence="3" id="KW-0741">SOS mutagenesis</keyword>
<dbReference type="PROSITE" id="PS50173">
    <property type="entry name" value="UMUC"/>
    <property type="match status" value="1"/>
</dbReference>
<dbReference type="GO" id="GO:0005829">
    <property type="term" value="C:cytosol"/>
    <property type="evidence" value="ECO:0007669"/>
    <property type="project" value="TreeGrafter"/>
</dbReference>
<dbReference type="Pfam" id="PF11799">
    <property type="entry name" value="IMS_C"/>
    <property type="match status" value="1"/>
</dbReference>
<evidence type="ECO:0000256" key="2">
    <source>
        <dbReference type="ARBA" id="ARBA00022763"/>
    </source>
</evidence>
<dbReference type="GO" id="GO:0006281">
    <property type="term" value="P:DNA repair"/>
    <property type="evidence" value="ECO:0007669"/>
    <property type="project" value="UniProtKB-KW"/>
</dbReference>
<keyword evidence="4" id="KW-0234">DNA repair</keyword>
<dbReference type="InterPro" id="IPR017961">
    <property type="entry name" value="DNA_pol_Y-fam_little_finger"/>
</dbReference>
<dbReference type="NCBIfam" id="NF002955">
    <property type="entry name" value="PRK03609.1"/>
    <property type="match status" value="1"/>
</dbReference>
<evidence type="ECO:0000313" key="7">
    <source>
        <dbReference type="EMBL" id="KGT88741.1"/>
    </source>
</evidence>
<dbReference type="Pfam" id="PF00817">
    <property type="entry name" value="IMS"/>
    <property type="match status" value="1"/>
</dbReference>
<dbReference type="SUPFAM" id="SSF100879">
    <property type="entry name" value="Lesion bypass DNA polymerase (Y-family), little finger domain"/>
    <property type="match status" value="1"/>
</dbReference>
<dbReference type="RefSeq" id="WP_034897299.1">
    <property type="nucleotide sequence ID" value="NZ_JRUQ01000060.1"/>
</dbReference>
<evidence type="ECO:0000256" key="1">
    <source>
        <dbReference type="ARBA" id="ARBA00010945"/>
    </source>
</evidence>
<dbReference type="PANTHER" id="PTHR11076:SF34">
    <property type="entry name" value="PROTEIN UMUC"/>
    <property type="match status" value="1"/>
</dbReference>
<dbReference type="SUPFAM" id="SSF56672">
    <property type="entry name" value="DNA/RNA polymerases"/>
    <property type="match status" value="1"/>
</dbReference>
<dbReference type="GO" id="GO:0042276">
    <property type="term" value="P:error-prone translesion synthesis"/>
    <property type="evidence" value="ECO:0007669"/>
    <property type="project" value="TreeGrafter"/>
</dbReference>
<reference evidence="7 8" key="1">
    <citation type="submission" date="2014-10" db="EMBL/GenBank/DDBJ databases">
        <title>Genome sequence of Erwinia typographi M043b.</title>
        <authorList>
            <person name="Chan K.-G."/>
            <person name="Tan W.-S."/>
        </authorList>
    </citation>
    <scope>NUCLEOTIDE SEQUENCE [LARGE SCALE GENOMIC DNA]</scope>
    <source>
        <strain evidence="7 8">M043b</strain>
    </source>
</reference>
<keyword evidence="7" id="KW-0808">Transferase</keyword>
<dbReference type="GO" id="GO:0003887">
    <property type="term" value="F:DNA-directed DNA polymerase activity"/>
    <property type="evidence" value="ECO:0007669"/>
    <property type="project" value="UniProtKB-EC"/>
</dbReference>
<dbReference type="InterPro" id="IPR043502">
    <property type="entry name" value="DNA/RNA_pol_sf"/>
</dbReference>
<evidence type="ECO:0000256" key="3">
    <source>
        <dbReference type="ARBA" id="ARBA00023199"/>
    </source>
</evidence>
<dbReference type="Proteomes" id="UP000030351">
    <property type="component" value="Unassembled WGS sequence"/>
</dbReference>
<dbReference type="AlphaFoldDB" id="A0A0A3YTP7"/>
<dbReference type="InterPro" id="IPR050116">
    <property type="entry name" value="DNA_polymerase-Y"/>
</dbReference>
<evidence type="ECO:0000313" key="8">
    <source>
        <dbReference type="Proteomes" id="UP000030351"/>
    </source>
</evidence>
<evidence type="ECO:0000256" key="4">
    <source>
        <dbReference type="ARBA" id="ARBA00023204"/>
    </source>
</evidence>
<accession>A0A0A3YTP7</accession>
<dbReference type="CDD" id="cd01700">
    <property type="entry name" value="PolY_Pol_V_umuC"/>
    <property type="match status" value="1"/>
</dbReference>
<dbReference type="EC" id="2.7.7.7" evidence="7"/>
<dbReference type="InterPro" id="IPR036775">
    <property type="entry name" value="DNA_pol_Y-fam_lit_finger_sf"/>
</dbReference>
<evidence type="ECO:0000256" key="5">
    <source>
        <dbReference type="ARBA" id="ARBA00023236"/>
    </source>
</evidence>
<comment type="caution">
    <text evidence="7">The sequence shown here is derived from an EMBL/GenBank/DDBJ whole genome shotgun (WGS) entry which is preliminary data.</text>
</comment>
<sequence>MFALADVNSFYASAEKVFRPGIRNDPVIILSNNDGCVIARSKEARPWVRMGEPWFKIKEQSFPFKIHTFSSNYALYHSLSQRVMASLEELAPRVEQYSIDEMFIDVRGIDASVPFEDFGRQLRTHVRACTGLTIGVGCGISKTLAKSAQWAGKEWPQFGGVLALTPENPRRTEKLLSLQPVEEVWGVGRRLGQQLQAMGIKTALDLARTSPSFIRKKFSVVLERTVRELNGESCIPLEEAPPPKQQIVVSRSFGERITNYDDMRQAICGYAERVSEKLREDGQYCHHVASFVRTSPFDAGKPGYGNTATIKLGTGTRDSRDIIRAAVQALDAIWRPGFRYAKAGVMLSELRPDGVAQLNLFGEQTPRRGSDELMDLLDAMNRSGRFRIGFAGKGIEPAWQMKREMLSPAWTTRWKDIPTARLC</sequence>
<dbReference type="GO" id="GO:0003684">
    <property type="term" value="F:damaged DNA binding"/>
    <property type="evidence" value="ECO:0007669"/>
    <property type="project" value="InterPro"/>
</dbReference>
<proteinExistence type="inferred from homology"/>
<keyword evidence="2" id="KW-0227">DNA damage</keyword>
<dbReference type="STRING" id="371042.NG99_20945"/>
<dbReference type="EMBL" id="JRUQ01000060">
    <property type="protein sequence ID" value="KGT88741.1"/>
    <property type="molecule type" value="Genomic_DNA"/>
</dbReference>
<gene>
    <name evidence="7" type="ORF">NG99_20945</name>
</gene>
<organism evidence="7 8">
    <name type="scientific">Erwinia typographi</name>
    <dbReference type="NCBI Taxonomy" id="371042"/>
    <lineage>
        <taxon>Bacteria</taxon>
        <taxon>Pseudomonadati</taxon>
        <taxon>Pseudomonadota</taxon>
        <taxon>Gammaproteobacteria</taxon>
        <taxon>Enterobacterales</taxon>
        <taxon>Erwiniaceae</taxon>
        <taxon>Erwinia</taxon>
    </lineage>
</organism>
<dbReference type="Pfam" id="PF13438">
    <property type="entry name" value="DUF4113"/>
    <property type="match status" value="1"/>
</dbReference>
<keyword evidence="5" id="KW-0742">SOS response</keyword>
<dbReference type="Gene3D" id="3.30.1490.100">
    <property type="entry name" value="DNA polymerase, Y-family, little finger domain"/>
    <property type="match status" value="1"/>
</dbReference>
<keyword evidence="8" id="KW-1185">Reference proteome</keyword>
<dbReference type="Gene3D" id="3.30.70.270">
    <property type="match status" value="1"/>
</dbReference>
<dbReference type="InterPro" id="IPR043128">
    <property type="entry name" value="Rev_trsase/Diguanyl_cyclase"/>
</dbReference>
<protein>
    <submittedName>
        <fullName evidence="7">DNA polymerase V subunit UmuC</fullName>
        <ecNumber evidence="7">2.7.7.7</ecNumber>
    </submittedName>
</protein>
<dbReference type="GO" id="GO:0009432">
    <property type="term" value="P:SOS response"/>
    <property type="evidence" value="ECO:0007669"/>
    <property type="project" value="UniProtKB-KW"/>
</dbReference>